<dbReference type="RefSeq" id="WP_307394331.1">
    <property type="nucleotide sequence ID" value="NZ_BAAADK010000048.1"/>
</dbReference>
<evidence type="ECO:0000313" key="9">
    <source>
        <dbReference type="EMBL" id="MDQ0166271.1"/>
    </source>
</evidence>
<feature type="transmembrane region" description="Helical" evidence="7">
    <location>
        <begin position="145"/>
        <end position="162"/>
    </location>
</feature>
<evidence type="ECO:0000256" key="1">
    <source>
        <dbReference type="ARBA" id="ARBA00004651"/>
    </source>
</evidence>
<reference evidence="9 10" key="1">
    <citation type="submission" date="2023-07" db="EMBL/GenBank/DDBJ databases">
        <title>Genomic Encyclopedia of Type Strains, Phase IV (KMG-IV): sequencing the most valuable type-strain genomes for metagenomic binning, comparative biology and taxonomic classification.</title>
        <authorList>
            <person name="Goeker M."/>
        </authorList>
    </citation>
    <scope>NUCLEOTIDE SEQUENCE [LARGE SCALE GENOMIC DNA]</scope>
    <source>
        <strain evidence="9 10">DSM 12751</strain>
    </source>
</reference>
<feature type="transmembrane region" description="Helical" evidence="7">
    <location>
        <begin position="168"/>
        <end position="191"/>
    </location>
</feature>
<dbReference type="InterPro" id="IPR050171">
    <property type="entry name" value="MFS_Transporters"/>
</dbReference>
<feature type="transmembrane region" description="Helical" evidence="7">
    <location>
        <begin position="15"/>
        <end position="33"/>
    </location>
</feature>
<dbReference type="InterPro" id="IPR020846">
    <property type="entry name" value="MFS_dom"/>
</dbReference>
<feature type="transmembrane region" description="Helical" evidence="7">
    <location>
        <begin position="78"/>
        <end position="97"/>
    </location>
</feature>
<dbReference type="EMBL" id="JAUSTY010000007">
    <property type="protein sequence ID" value="MDQ0166271.1"/>
    <property type="molecule type" value="Genomic_DNA"/>
</dbReference>
<gene>
    <name evidence="9" type="ORF">J2S11_002172</name>
</gene>
<feature type="transmembrane region" description="Helical" evidence="7">
    <location>
        <begin position="250"/>
        <end position="266"/>
    </location>
</feature>
<keyword evidence="6 7" id="KW-0472">Membrane</keyword>
<keyword evidence="2" id="KW-0813">Transport</keyword>
<name>A0ABT9VZ51_9BACI</name>
<evidence type="ECO:0000256" key="7">
    <source>
        <dbReference type="SAM" id="Phobius"/>
    </source>
</evidence>
<evidence type="ECO:0000256" key="4">
    <source>
        <dbReference type="ARBA" id="ARBA00022692"/>
    </source>
</evidence>
<feature type="transmembrane region" description="Helical" evidence="7">
    <location>
        <begin position="39"/>
        <end position="57"/>
    </location>
</feature>
<dbReference type="SUPFAM" id="SSF103473">
    <property type="entry name" value="MFS general substrate transporter"/>
    <property type="match status" value="1"/>
</dbReference>
<feature type="transmembrane region" description="Helical" evidence="7">
    <location>
        <begin position="369"/>
        <end position="388"/>
    </location>
</feature>
<evidence type="ECO:0000256" key="3">
    <source>
        <dbReference type="ARBA" id="ARBA00022475"/>
    </source>
</evidence>
<keyword evidence="5 7" id="KW-1133">Transmembrane helix</keyword>
<evidence type="ECO:0000259" key="8">
    <source>
        <dbReference type="PROSITE" id="PS50850"/>
    </source>
</evidence>
<feature type="transmembrane region" description="Helical" evidence="7">
    <location>
        <begin position="103"/>
        <end position="124"/>
    </location>
</feature>
<keyword evidence="3" id="KW-1003">Cell membrane</keyword>
<sequence length="399" mass="44149">MNAAFSQLRSLPRGIPLMLLNGLLVSSSFFAFIPYLTYFLSQQLAWAPILVGTLLMVRQLSQQGLTFFTGLIADRFDYRWMITIGLWIRGVGFASFAFTEQPILLFAAAVTAGVGGALFEPVMQASLSALSTEKQRGMVFAFRKICNNMGIVFAALVGAWLINYDFFWLSIGSGVMFLLIGTLTLIRLPVIKVDLTTANFKEMGSTVLRDRPFLFFTGVVTCFWFLFMQLYVAIPLYIVELSGRADSVSLVYLIFAGVVILGQYPLQRLLEEWTPTRRFMVGFFLAGGGLFILGAIPHLTIFFIGLFIFSVGTMMVEPTIFDITSRLAKKGLLATYFGFAALGMAIGGGGSQGVGAYLLDVSYRMNFPLLWLICLVISLVAIVGSYKLSKQINPLFQKE</sequence>
<dbReference type="PANTHER" id="PTHR23517:SF2">
    <property type="entry name" value="MULTIDRUG RESISTANCE PROTEIN MDTH"/>
    <property type="match status" value="1"/>
</dbReference>
<dbReference type="Gene3D" id="1.20.1250.20">
    <property type="entry name" value="MFS general substrate transporter like domains"/>
    <property type="match status" value="1"/>
</dbReference>
<dbReference type="PANTHER" id="PTHR23517">
    <property type="entry name" value="RESISTANCE PROTEIN MDTM, PUTATIVE-RELATED-RELATED"/>
    <property type="match status" value="1"/>
</dbReference>
<comment type="caution">
    <text evidence="9">The sequence shown here is derived from an EMBL/GenBank/DDBJ whole genome shotgun (WGS) entry which is preliminary data.</text>
</comment>
<evidence type="ECO:0000313" key="10">
    <source>
        <dbReference type="Proteomes" id="UP001235840"/>
    </source>
</evidence>
<feature type="domain" description="Major facilitator superfamily (MFS) profile" evidence="8">
    <location>
        <begin position="15"/>
        <end position="393"/>
    </location>
</feature>
<dbReference type="InterPro" id="IPR036259">
    <property type="entry name" value="MFS_trans_sf"/>
</dbReference>
<dbReference type="Pfam" id="PF07690">
    <property type="entry name" value="MFS_1"/>
    <property type="match status" value="1"/>
</dbReference>
<feature type="transmembrane region" description="Helical" evidence="7">
    <location>
        <begin position="212"/>
        <end position="238"/>
    </location>
</feature>
<dbReference type="InterPro" id="IPR011701">
    <property type="entry name" value="MFS"/>
</dbReference>
<evidence type="ECO:0000256" key="6">
    <source>
        <dbReference type="ARBA" id="ARBA00023136"/>
    </source>
</evidence>
<protein>
    <submittedName>
        <fullName evidence="9">DHA1 family multidrug resistance protein-like MFS transporter</fullName>
    </submittedName>
</protein>
<organism evidence="9 10">
    <name type="scientific">Caldalkalibacillus horti</name>
    <dbReference type="NCBI Taxonomy" id="77523"/>
    <lineage>
        <taxon>Bacteria</taxon>
        <taxon>Bacillati</taxon>
        <taxon>Bacillota</taxon>
        <taxon>Bacilli</taxon>
        <taxon>Bacillales</taxon>
        <taxon>Bacillaceae</taxon>
        <taxon>Caldalkalibacillus</taxon>
    </lineage>
</organism>
<evidence type="ECO:0000256" key="2">
    <source>
        <dbReference type="ARBA" id="ARBA00022448"/>
    </source>
</evidence>
<dbReference type="CDD" id="cd17329">
    <property type="entry name" value="MFS_MdtH_MDR_like"/>
    <property type="match status" value="1"/>
</dbReference>
<keyword evidence="4 7" id="KW-0812">Transmembrane</keyword>
<keyword evidence="10" id="KW-1185">Reference proteome</keyword>
<comment type="subcellular location">
    <subcellularLocation>
        <location evidence="1">Cell membrane</location>
        <topology evidence="1">Multi-pass membrane protein</topology>
    </subcellularLocation>
</comment>
<proteinExistence type="predicted"/>
<dbReference type="PROSITE" id="PS50850">
    <property type="entry name" value="MFS"/>
    <property type="match status" value="1"/>
</dbReference>
<feature type="transmembrane region" description="Helical" evidence="7">
    <location>
        <begin position="333"/>
        <end position="357"/>
    </location>
</feature>
<accession>A0ABT9VZ51</accession>
<dbReference type="Proteomes" id="UP001235840">
    <property type="component" value="Unassembled WGS sequence"/>
</dbReference>
<evidence type="ECO:0000256" key="5">
    <source>
        <dbReference type="ARBA" id="ARBA00022989"/>
    </source>
</evidence>